<evidence type="ECO:0000256" key="7">
    <source>
        <dbReference type="PROSITE-ProRule" id="PRU01373"/>
    </source>
</evidence>
<dbReference type="GO" id="GO:0071555">
    <property type="term" value="P:cell wall organization"/>
    <property type="evidence" value="ECO:0007669"/>
    <property type="project" value="UniProtKB-UniRule"/>
</dbReference>
<evidence type="ECO:0000256" key="6">
    <source>
        <dbReference type="ARBA" id="ARBA00023316"/>
    </source>
</evidence>
<comment type="similarity">
    <text evidence="2">Belongs to the YkuD family.</text>
</comment>
<feature type="domain" description="L,D-TPase catalytic" evidence="9">
    <location>
        <begin position="25"/>
        <end position="164"/>
    </location>
</feature>
<feature type="transmembrane region" description="Helical" evidence="8">
    <location>
        <begin position="6"/>
        <end position="29"/>
    </location>
</feature>
<dbReference type="EMBL" id="CACVAP010000100">
    <property type="protein sequence ID" value="CAA6821757.1"/>
    <property type="molecule type" value="Genomic_DNA"/>
</dbReference>
<dbReference type="GO" id="GO:0004180">
    <property type="term" value="F:carboxypeptidase activity"/>
    <property type="evidence" value="ECO:0007669"/>
    <property type="project" value="UniProtKB-ARBA"/>
</dbReference>
<comment type="pathway">
    <text evidence="1 7">Cell wall biogenesis; peptidoglycan biosynthesis.</text>
</comment>
<evidence type="ECO:0000256" key="1">
    <source>
        <dbReference type="ARBA" id="ARBA00004752"/>
    </source>
</evidence>
<keyword evidence="4 7" id="KW-0133">Cell shape</keyword>
<evidence type="ECO:0000259" key="9">
    <source>
        <dbReference type="PROSITE" id="PS52029"/>
    </source>
</evidence>
<dbReference type="PROSITE" id="PS52029">
    <property type="entry name" value="LD_TPASE"/>
    <property type="match status" value="1"/>
</dbReference>
<keyword evidence="6 7" id="KW-0961">Cell wall biogenesis/degradation</keyword>
<evidence type="ECO:0000256" key="4">
    <source>
        <dbReference type="ARBA" id="ARBA00022960"/>
    </source>
</evidence>
<feature type="active site" description="Nucleophile" evidence="7">
    <location>
        <position position="140"/>
    </location>
</feature>
<gene>
    <name evidence="10" type="ORF">HELGO_WM8987</name>
</gene>
<dbReference type="GO" id="GO:0008360">
    <property type="term" value="P:regulation of cell shape"/>
    <property type="evidence" value="ECO:0007669"/>
    <property type="project" value="UniProtKB-UniRule"/>
</dbReference>
<dbReference type="Gene3D" id="2.40.440.10">
    <property type="entry name" value="L,D-transpeptidase catalytic domain-like"/>
    <property type="match status" value="1"/>
</dbReference>
<dbReference type="GO" id="GO:0016740">
    <property type="term" value="F:transferase activity"/>
    <property type="evidence" value="ECO:0007669"/>
    <property type="project" value="UniProtKB-KW"/>
</dbReference>
<feature type="active site" description="Proton donor/acceptor" evidence="7">
    <location>
        <position position="115"/>
    </location>
</feature>
<evidence type="ECO:0000256" key="8">
    <source>
        <dbReference type="SAM" id="Phobius"/>
    </source>
</evidence>
<evidence type="ECO:0000256" key="5">
    <source>
        <dbReference type="ARBA" id="ARBA00022984"/>
    </source>
</evidence>
<keyword evidence="5 7" id="KW-0573">Peptidoglycan synthesis</keyword>
<sequence length="165" mass="18449">MILRFIFGFILGTVYLFSNGILIADQVIVKKSARMLYLLQNGEVFNKYHVTLGKVPVGDKEVEGDMKTPEGAYRLDYRQFSNDYYKSLHVSYPNASDKAHAATLGQSAGGMIMIHGTPPSWSLSPYGDWMNVLIDWTEGCIAMSNDDMDEVWEQTTNGTVVVIIP</sequence>
<dbReference type="SUPFAM" id="SSF141523">
    <property type="entry name" value="L,D-transpeptidase catalytic domain-like"/>
    <property type="match status" value="1"/>
</dbReference>
<keyword evidence="8" id="KW-1133">Transmembrane helix</keyword>
<evidence type="ECO:0000313" key="10">
    <source>
        <dbReference type="EMBL" id="CAA6821757.1"/>
    </source>
</evidence>
<keyword evidence="8" id="KW-0472">Membrane</keyword>
<dbReference type="GO" id="GO:0009252">
    <property type="term" value="P:peptidoglycan biosynthetic process"/>
    <property type="evidence" value="ECO:0007669"/>
    <property type="project" value="UniProtKB-UniPathway"/>
</dbReference>
<protein>
    <submittedName>
        <fullName evidence="10">ErfK/YbiS/YcfS/YnhG family protein</fullName>
    </submittedName>
</protein>
<dbReference type="PANTHER" id="PTHR36699">
    <property type="entry name" value="LD-TRANSPEPTIDASE"/>
    <property type="match status" value="1"/>
</dbReference>
<dbReference type="PANTHER" id="PTHR36699:SF1">
    <property type="entry name" value="L,D-TRANSPEPTIDASE YAFK-RELATED"/>
    <property type="match status" value="1"/>
</dbReference>
<reference evidence="10" key="1">
    <citation type="submission" date="2020-01" db="EMBL/GenBank/DDBJ databases">
        <authorList>
            <person name="Meier V. D."/>
            <person name="Meier V D."/>
        </authorList>
    </citation>
    <scope>NUCLEOTIDE SEQUENCE</scope>
    <source>
        <strain evidence="10">HLG_WM_MAG_06</strain>
    </source>
</reference>
<evidence type="ECO:0000256" key="2">
    <source>
        <dbReference type="ARBA" id="ARBA00005992"/>
    </source>
</evidence>
<name>A0A6S6TU85_9BACT</name>
<dbReference type="AlphaFoldDB" id="A0A6S6TU85"/>
<evidence type="ECO:0000256" key="3">
    <source>
        <dbReference type="ARBA" id="ARBA00022679"/>
    </source>
</evidence>
<dbReference type="InterPro" id="IPR005490">
    <property type="entry name" value="LD_TPept_cat_dom"/>
</dbReference>
<accession>A0A6S6TU85</accession>
<keyword evidence="3" id="KW-0808">Transferase</keyword>
<dbReference type="InterPro" id="IPR038063">
    <property type="entry name" value="Transpep_catalytic_dom"/>
</dbReference>
<keyword evidence="8" id="KW-0812">Transmembrane</keyword>
<proteinExistence type="inferred from homology"/>
<dbReference type="CDD" id="cd16913">
    <property type="entry name" value="YkuD_like"/>
    <property type="match status" value="1"/>
</dbReference>
<dbReference type="UniPathway" id="UPA00219"/>
<dbReference type="Pfam" id="PF03734">
    <property type="entry name" value="YkuD"/>
    <property type="match status" value="1"/>
</dbReference>
<organism evidence="10">
    <name type="scientific">uncultured Sulfurovum sp</name>
    <dbReference type="NCBI Taxonomy" id="269237"/>
    <lineage>
        <taxon>Bacteria</taxon>
        <taxon>Pseudomonadati</taxon>
        <taxon>Campylobacterota</taxon>
        <taxon>Epsilonproteobacteria</taxon>
        <taxon>Campylobacterales</taxon>
        <taxon>Sulfurovaceae</taxon>
        <taxon>Sulfurovum</taxon>
        <taxon>environmental samples</taxon>
    </lineage>
</organism>